<dbReference type="AlphaFoldDB" id="A0A172UVM5"/>
<dbReference type="EMBL" id="CP015596">
    <property type="protein sequence ID" value="ANE83187.1"/>
    <property type="molecule type" value="Genomic_DNA"/>
</dbReference>
<dbReference type="GO" id="GO:0016042">
    <property type="term" value="P:lipid catabolic process"/>
    <property type="evidence" value="ECO:0007669"/>
    <property type="project" value="InterPro"/>
</dbReference>
<organism evidence="1 2">
    <name type="scientific">Mycobacterium adipatum</name>
    <dbReference type="NCBI Taxonomy" id="1682113"/>
    <lineage>
        <taxon>Bacteria</taxon>
        <taxon>Bacillati</taxon>
        <taxon>Actinomycetota</taxon>
        <taxon>Actinomycetes</taxon>
        <taxon>Mycobacteriales</taxon>
        <taxon>Mycobacteriaceae</taxon>
        <taxon>Mycobacterium</taxon>
    </lineage>
</organism>
<evidence type="ECO:0000313" key="2">
    <source>
        <dbReference type="Proteomes" id="UP000077143"/>
    </source>
</evidence>
<dbReference type="InterPro" id="IPR029058">
    <property type="entry name" value="AB_hydrolase_fold"/>
</dbReference>
<evidence type="ECO:0000313" key="1">
    <source>
        <dbReference type="EMBL" id="ANE83187.1"/>
    </source>
</evidence>
<name>A0A172UVM5_9MYCO</name>
<sequence length="399" mass="41813">MVVVLAQLLLGRALLPFAVPLGLEFVNSFPSAGGAPVAIDTADITDAGPGSLVTATTMPGVTRRVEARNLRAARVLYRSTFGDTGEPTVVSGSVFTPKGPAPPGGWPVVAIGHGTVGIDNPCAPSLSDTMLGALAFVTPFIDRGFAVAVPDYQGLGAKGIHPYLDARTAGLNMIDSVRALRHTFGEVSTKWLGFGHSQGGAATWAANEQAAVYAPELRLLGTVAAAPAADVSGFADKSMRGGLTSDQLLAMPVIVESLARIHPELQRDDFRAGAAEQYWSVLTACQAPQIYQRQAAAEHLRQQDVAPQSAAAADQLRELLRAWALPQRPLSAPLSVWYGGADTLVDAEWTAAAIARACAMGGTVTVQFEPDKGHAGVDLASQLDWMAKRFADQPVPNDC</sequence>
<dbReference type="Proteomes" id="UP000077143">
    <property type="component" value="Chromosome"/>
</dbReference>
<dbReference type="KEGG" id="madi:A7U43_23135"/>
<dbReference type="GO" id="GO:0004806">
    <property type="term" value="F:triacylglycerol lipase activity"/>
    <property type="evidence" value="ECO:0007669"/>
    <property type="project" value="InterPro"/>
</dbReference>
<dbReference type="InterPro" id="IPR005152">
    <property type="entry name" value="Lipase_secreted"/>
</dbReference>
<dbReference type="PANTHER" id="PTHR34853">
    <property type="match status" value="1"/>
</dbReference>
<dbReference type="PANTHER" id="PTHR34853:SF1">
    <property type="entry name" value="LIPASE 5"/>
    <property type="match status" value="1"/>
</dbReference>
<dbReference type="Gene3D" id="3.40.50.1820">
    <property type="entry name" value="alpha/beta hydrolase"/>
    <property type="match status" value="2"/>
</dbReference>
<accession>A0A172UVM5</accession>
<keyword evidence="2" id="KW-1185">Reference proteome</keyword>
<evidence type="ECO:0008006" key="3">
    <source>
        <dbReference type="Google" id="ProtNLM"/>
    </source>
</evidence>
<dbReference type="STRING" id="1682113.A7U43_23135"/>
<gene>
    <name evidence="1" type="ORF">A7U43_23135</name>
</gene>
<dbReference type="PIRSF" id="PIRSF029171">
    <property type="entry name" value="Esterase_LipA"/>
    <property type="match status" value="1"/>
</dbReference>
<reference evidence="1 2" key="1">
    <citation type="submission" date="2016-05" db="EMBL/GenBank/DDBJ databases">
        <title>Complete genome sequence of a phthalic acid esters degrading Mycobacterium sp. YC-RL4.</title>
        <authorList>
            <person name="Ren L."/>
            <person name="Fan S."/>
            <person name="Ruth N."/>
            <person name="Jia Y."/>
            <person name="Wang J."/>
            <person name="Qiao C."/>
        </authorList>
    </citation>
    <scope>NUCLEOTIDE SEQUENCE [LARGE SCALE GENOMIC DNA]</scope>
    <source>
        <strain evidence="1 2">YC-RL4</strain>
    </source>
</reference>
<dbReference type="Pfam" id="PF03583">
    <property type="entry name" value="LIP"/>
    <property type="match status" value="1"/>
</dbReference>
<dbReference type="SUPFAM" id="SSF53474">
    <property type="entry name" value="alpha/beta-Hydrolases"/>
    <property type="match status" value="1"/>
</dbReference>
<protein>
    <recommendedName>
        <fullName evidence="3">Lipase</fullName>
    </recommendedName>
</protein>
<proteinExistence type="predicted"/>